<dbReference type="InterPro" id="IPR036396">
    <property type="entry name" value="Cyt_P450_sf"/>
</dbReference>
<dbReference type="GO" id="GO:0016705">
    <property type="term" value="F:oxidoreductase activity, acting on paired donors, with incorporation or reduction of molecular oxygen"/>
    <property type="evidence" value="ECO:0007669"/>
    <property type="project" value="InterPro"/>
</dbReference>
<evidence type="ECO:0000313" key="8">
    <source>
        <dbReference type="EMBL" id="SHG96929.1"/>
    </source>
</evidence>
<dbReference type="CDD" id="cd11031">
    <property type="entry name" value="Cyp158A-like"/>
    <property type="match status" value="1"/>
</dbReference>
<name>A0A1M5P673_STRHI</name>
<dbReference type="STRING" id="2017.SAMN05444320_11774"/>
<dbReference type="RefSeq" id="WP_073489820.1">
    <property type="nucleotide sequence ID" value="NZ_FQVN01000017.1"/>
</dbReference>
<dbReference type="AlphaFoldDB" id="A0A1M5P673"/>
<reference evidence="8 9" key="1">
    <citation type="submission" date="2016-11" db="EMBL/GenBank/DDBJ databases">
        <authorList>
            <person name="Jaros S."/>
            <person name="Januszkiewicz K."/>
            <person name="Wedrychowicz H."/>
        </authorList>
    </citation>
    <scope>NUCLEOTIDE SEQUENCE [LARGE SCALE GENOMIC DNA]</scope>
    <source>
        <strain evidence="8 9">DSM 44523</strain>
    </source>
</reference>
<dbReference type="FunFam" id="1.10.630.10:FF:000018">
    <property type="entry name" value="Cytochrome P450 monooxygenase"/>
    <property type="match status" value="1"/>
</dbReference>
<evidence type="ECO:0000256" key="5">
    <source>
        <dbReference type="ARBA" id="ARBA00023004"/>
    </source>
</evidence>
<evidence type="ECO:0000256" key="6">
    <source>
        <dbReference type="ARBA" id="ARBA00023033"/>
    </source>
</evidence>
<accession>A0A1M5P673</accession>
<evidence type="ECO:0000256" key="4">
    <source>
        <dbReference type="ARBA" id="ARBA00023002"/>
    </source>
</evidence>
<keyword evidence="6 7" id="KW-0503">Monooxygenase</keyword>
<keyword evidence="2 7" id="KW-0349">Heme</keyword>
<dbReference type="PANTHER" id="PTHR46696">
    <property type="entry name" value="P450, PUTATIVE (EUROFUNG)-RELATED"/>
    <property type="match status" value="1"/>
</dbReference>
<dbReference type="OrthoDB" id="141712at2"/>
<dbReference type="InterPro" id="IPR017972">
    <property type="entry name" value="Cyt_P450_CS"/>
</dbReference>
<dbReference type="InterPro" id="IPR001128">
    <property type="entry name" value="Cyt_P450"/>
</dbReference>
<evidence type="ECO:0000256" key="7">
    <source>
        <dbReference type="RuleBase" id="RU000461"/>
    </source>
</evidence>
<dbReference type="Pfam" id="PF00067">
    <property type="entry name" value="p450"/>
    <property type="match status" value="1"/>
</dbReference>
<dbReference type="SUPFAM" id="SSF48264">
    <property type="entry name" value="Cytochrome P450"/>
    <property type="match status" value="1"/>
</dbReference>
<evidence type="ECO:0000256" key="2">
    <source>
        <dbReference type="ARBA" id="ARBA00022617"/>
    </source>
</evidence>
<keyword evidence="3 7" id="KW-0479">Metal-binding</keyword>
<dbReference type="PROSITE" id="PS00086">
    <property type="entry name" value="CYTOCHROME_P450"/>
    <property type="match status" value="1"/>
</dbReference>
<evidence type="ECO:0000256" key="1">
    <source>
        <dbReference type="ARBA" id="ARBA00010617"/>
    </source>
</evidence>
<keyword evidence="4 7" id="KW-0560">Oxidoreductase</keyword>
<dbReference type="PRINTS" id="PR00359">
    <property type="entry name" value="BP450"/>
</dbReference>
<organism evidence="8 9">
    <name type="scientific">Streptoalloteichus hindustanus</name>
    <dbReference type="NCBI Taxonomy" id="2017"/>
    <lineage>
        <taxon>Bacteria</taxon>
        <taxon>Bacillati</taxon>
        <taxon>Actinomycetota</taxon>
        <taxon>Actinomycetes</taxon>
        <taxon>Pseudonocardiales</taxon>
        <taxon>Pseudonocardiaceae</taxon>
        <taxon>Streptoalloteichus</taxon>
    </lineage>
</organism>
<proteinExistence type="inferred from homology"/>
<dbReference type="EMBL" id="FQVN01000017">
    <property type="protein sequence ID" value="SHG96929.1"/>
    <property type="molecule type" value="Genomic_DNA"/>
</dbReference>
<dbReference type="GO" id="GO:0004497">
    <property type="term" value="F:monooxygenase activity"/>
    <property type="evidence" value="ECO:0007669"/>
    <property type="project" value="UniProtKB-KW"/>
</dbReference>
<protein>
    <submittedName>
        <fullName evidence="8">Cytochrome P450</fullName>
    </submittedName>
</protein>
<sequence>MSARQDPVPYPFGPRNGLELDPAYAGCRSRAGLTRVRPPFGDEAWLVTRHGDLRAVLRDPRFSRAVAVRRDEPRMSPCPLKTSVLSLDPPNHTEVRRRIVAALAFTGGRIERLRPQVERLAHRLIDDMTRHGAPVDFDEWFSVPLAGGIGCALLGVPYADRAMFRSWLVALATNTLPPPEFEERVAAVFDYMGGLLARRRREPRDDVLSALVEVSDGTRLAGLSLVELASDLLLAVFDNTSAQLGNVVYLLLREPDHVVRLRQRPELLAPAIEELLRLAPFPAHATFARYATEDVEVGGTTVRAGEAILPALPAGNFDDTVFPSPRTAIFDRPRNPHLSFGYGTHHCLGGPLVRMLMRTAIHALLSRLPGIRLAVPGERVPWRVDLEVRRVAELPVAW</sequence>
<dbReference type="GO" id="GO:0020037">
    <property type="term" value="F:heme binding"/>
    <property type="evidence" value="ECO:0007669"/>
    <property type="project" value="InterPro"/>
</dbReference>
<dbReference type="PANTHER" id="PTHR46696:SF1">
    <property type="entry name" value="CYTOCHROME P450 YJIB-RELATED"/>
    <property type="match status" value="1"/>
</dbReference>
<gene>
    <name evidence="8" type="ORF">SAMN05444320_11774</name>
</gene>
<dbReference type="Gene3D" id="1.10.630.10">
    <property type="entry name" value="Cytochrome P450"/>
    <property type="match status" value="1"/>
</dbReference>
<dbReference type="GO" id="GO:0005506">
    <property type="term" value="F:iron ion binding"/>
    <property type="evidence" value="ECO:0007669"/>
    <property type="project" value="InterPro"/>
</dbReference>
<keyword evidence="5 7" id="KW-0408">Iron</keyword>
<evidence type="ECO:0000313" key="9">
    <source>
        <dbReference type="Proteomes" id="UP000184501"/>
    </source>
</evidence>
<dbReference type="Proteomes" id="UP000184501">
    <property type="component" value="Unassembled WGS sequence"/>
</dbReference>
<evidence type="ECO:0000256" key="3">
    <source>
        <dbReference type="ARBA" id="ARBA00022723"/>
    </source>
</evidence>
<dbReference type="InterPro" id="IPR002397">
    <property type="entry name" value="Cyt_P450_B"/>
</dbReference>
<comment type="similarity">
    <text evidence="1 7">Belongs to the cytochrome P450 family.</text>
</comment>
<keyword evidence="9" id="KW-1185">Reference proteome</keyword>